<evidence type="ECO:0000256" key="1">
    <source>
        <dbReference type="SAM" id="Phobius"/>
    </source>
</evidence>
<keyword evidence="1" id="KW-0472">Membrane</keyword>
<dbReference type="AlphaFoldDB" id="A0AAD6SY33"/>
<comment type="caution">
    <text evidence="2">The sequence shown here is derived from an EMBL/GenBank/DDBJ whole genome shotgun (WGS) entry which is preliminary data.</text>
</comment>
<organism evidence="2 3">
    <name type="scientific">Mycena alexandri</name>
    <dbReference type="NCBI Taxonomy" id="1745969"/>
    <lineage>
        <taxon>Eukaryota</taxon>
        <taxon>Fungi</taxon>
        <taxon>Dikarya</taxon>
        <taxon>Basidiomycota</taxon>
        <taxon>Agaricomycotina</taxon>
        <taxon>Agaricomycetes</taxon>
        <taxon>Agaricomycetidae</taxon>
        <taxon>Agaricales</taxon>
        <taxon>Marasmiineae</taxon>
        <taxon>Mycenaceae</taxon>
        <taxon>Mycena</taxon>
    </lineage>
</organism>
<dbReference type="Proteomes" id="UP001218188">
    <property type="component" value="Unassembled WGS sequence"/>
</dbReference>
<reference evidence="2" key="1">
    <citation type="submission" date="2023-03" db="EMBL/GenBank/DDBJ databases">
        <title>Massive genome expansion in bonnet fungi (Mycena s.s.) driven by repeated elements and novel gene families across ecological guilds.</title>
        <authorList>
            <consortium name="Lawrence Berkeley National Laboratory"/>
            <person name="Harder C.B."/>
            <person name="Miyauchi S."/>
            <person name="Viragh M."/>
            <person name="Kuo A."/>
            <person name="Thoen E."/>
            <person name="Andreopoulos B."/>
            <person name="Lu D."/>
            <person name="Skrede I."/>
            <person name="Drula E."/>
            <person name="Henrissat B."/>
            <person name="Morin E."/>
            <person name="Kohler A."/>
            <person name="Barry K."/>
            <person name="LaButti K."/>
            <person name="Morin E."/>
            <person name="Salamov A."/>
            <person name="Lipzen A."/>
            <person name="Mereny Z."/>
            <person name="Hegedus B."/>
            <person name="Baldrian P."/>
            <person name="Stursova M."/>
            <person name="Weitz H."/>
            <person name="Taylor A."/>
            <person name="Grigoriev I.V."/>
            <person name="Nagy L.G."/>
            <person name="Martin F."/>
            <person name="Kauserud H."/>
        </authorList>
    </citation>
    <scope>NUCLEOTIDE SEQUENCE</scope>
    <source>
        <strain evidence="2">CBHHK200</strain>
    </source>
</reference>
<sequence>MKYLPNNDRSEIALRLQARSLSPIYTPPGLILFPSMAYYQLYRKDDAWMQYLCESGSAAALAFSPD</sequence>
<evidence type="ECO:0000313" key="3">
    <source>
        <dbReference type="Proteomes" id="UP001218188"/>
    </source>
</evidence>
<accession>A0AAD6SY33</accession>
<protein>
    <submittedName>
        <fullName evidence="2">Uncharacterized protein</fullName>
    </submittedName>
</protein>
<keyword evidence="1" id="KW-1133">Transmembrane helix</keyword>
<name>A0AAD6SY33_9AGAR</name>
<proteinExistence type="predicted"/>
<gene>
    <name evidence="2" type="ORF">C8F04DRAFT_1258287</name>
</gene>
<feature type="transmembrane region" description="Helical" evidence="1">
    <location>
        <begin position="24"/>
        <end position="42"/>
    </location>
</feature>
<dbReference type="EMBL" id="JARJCM010000045">
    <property type="protein sequence ID" value="KAJ7036181.1"/>
    <property type="molecule type" value="Genomic_DNA"/>
</dbReference>
<keyword evidence="1" id="KW-0812">Transmembrane</keyword>
<evidence type="ECO:0000313" key="2">
    <source>
        <dbReference type="EMBL" id="KAJ7036181.1"/>
    </source>
</evidence>
<keyword evidence="3" id="KW-1185">Reference proteome</keyword>